<dbReference type="GO" id="GO:0006457">
    <property type="term" value="P:protein folding"/>
    <property type="evidence" value="ECO:0007669"/>
    <property type="project" value="TreeGrafter"/>
</dbReference>
<sequence>MVDPTTFFDITTEGLFQDLCARVLTGSKSIYGQKFDDENFILKHMGPGILSLGNAGPDTRSSQLFVCTAKTEWLEGKHVVFGK</sequence>
<comment type="function">
    <text evidence="1">PPIases accelerate the folding of proteins. It catalyzes the cis-trans isomerization of proline imidic peptide bonds in oligopeptides.</text>
</comment>
<dbReference type="InterPro" id="IPR002130">
    <property type="entry name" value="Cyclophilin-type_PPIase_dom"/>
</dbReference>
<feature type="domain" description="PPIase cyclophilin-type" evidence="2">
    <location>
        <begin position="1"/>
        <end position="83"/>
    </location>
</feature>
<dbReference type="GO" id="GO:0005737">
    <property type="term" value="C:cytoplasm"/>
    <property type="evidence" value="ECO:0007669"/>
    <property type="project" value="TreeGrafter"/>
</dbReference>
<dbReference type="PROSITE" id="PS50072">
    <property type="entry name" value="CSA_PPIASE_2"/>
    <property type="match status" value="1"/>
</dbReference>
<feature type="non-terminal residue" evidence="3">
    <location>
        <position position="83"/>
    </location>
</feature>
<gene>
    <name evidence="3" type="ORF">LYPA_23C013353</name>
</gene>
<dbReference type="EC" id="5.2.1.8" evidence="1"/>
<evidence type="ECO:0000313" key="4">
    <source>
        <dbReference type="Proteomes" id="UP000386466"/>
    </source>
</evidence>
<dbReference type="Proteomes" id="UP000386466">
    <property type="component" value="Unassembled WGS sequence"/>
</dbReference>
<comment type="catalytic activity">
    <reaction evidence="1">
        <text>[protein]-peptidylproline (omega=180) = [protein]-peptidylproline (omega=0)</text>
        <dbReference type="Rhea" id="RHEA:16237"/>
        <dbReference type="Rhea" id="RHEA-COMP:10747"/>
        <dbReference type="Rhea" id="RHEA-COMP:10748"/>
        <dbReference type="ChEBI" id="CHEBI:83833"/>
        <dbReference type="ChEBI" id="CHEBI:83834"/>
        <dbReference type="EC" id="5.2.1.8"/>
    </reaction>
</comment>
<dbReference type="Gene3D" id="2.40.100.10">
    <property type="entry name" value="Cyclophilin-like"/>
    <property type="match status" value="1"/>
</dbReference>
<keyword evidence="4" id="KW-1185">Reference proteome</keyword>
<dbReference type="PANTHER" id="PTHR11071">
    <property type="entry name" value="PEPTIDYL-PROLYL CIS-TRANS ISOMERASE"/>
    <property type="match status" value="1"/>
</dbReference>
<keyword evidence="1" id="KW-0697">Rotamase</keyword>
<evidence type="ECO:0000259" key="2">
    <source>
        <dbReference type="PROSITE" id="PS50072"/>
    </source>
</evidence>
<dbReference type="GO" id="GO:0016018">
    <property type="term" value="F:cyclosporin A binding"/>
    <property type="evidence" value="ECO:0007669"/>
    <property type="project" value="TreeGrafter"/>
</dbReference>
<dbReference type="AlphaFoldDB" id="A0A485PLS4"/>
<accession>A0A485PLS4</accession>
<proteinExistence type="inferred from homology"/>
<keyword evidence="1 3" id="KW-0413">Isomerase</keyword>
<dbReference type="GO" id="GO:0003755">
    <property type="term" value="F:peptidyl-prolyl cis-trans isomerase activity"/>
    <property type="evidence" value="ECO:0007669"/>
    <property type="project" value="UniProtKB-UniRule"/>
</dbReference>
<dbReference type="PRINTS" id="PR00153">
    <property type="entry name" value="CSAPPISMRASE"/>
</dbReference>
<organism evidence="3 4">
    <name type="scientific">Lynx pardinus</name>
    <name type="common">Iberian lynx</name>
    <name type="synonym">Felis pardina</name>
    <dbReference type="NCBI Taxonomy" id="191816"/>
    <lineage>
        <taxon>Eukaryota</taxon>
        <taxon>Metazoa</taxon>
        <taxon>Chordata</taxon>
        <taxon>Craniata</taxon>
        <taxon>Vertebrata</taxon>
        <taxon>Euteleostomi</taxon>
        <taxon>Mammalia</taxon>
        <taxon>Eutheria</taxon>
        <taxon>Laurasiatheria</taxon>
        <taxon>Carnivora</taxon>
        <taxon>Feliformia</taxon>
        <taxon>Felidae</taxon>
        <taxon>Felinae</taxon>
        <taxon>Lynx</taxon>
    </lineage>
</organism>
<reference evidence="3 4" key="1">
    <citation type="submission" date="2019-01" db="EMBL/GenBank/DDBJ databases">
        <authorList>
            <person name="Alioto T."/>
            <person name="Alioto T."/>
        </authorList>
    </citation>
    <scope>NUCLEOTIDE SEQUENCE [LARGE SCALE GENOMIC DNA]</scope>
</reference>
<evidence type="ECO:0000313" key="3">
    <source>
        <dbReference type="EMBL" id="VFV45364.1"/>
    </source>
</evidence>
<protein>
    <recommendedName>
        <fullName evidence="1">Peptidyl-prolyl cis-trans isomerase</fullName>
        <shortName evidence="1">PPIase</shortName>
        <ecNumber evidence="1">5.2.1.8</ecNumber>
    </recommendedName>
</protein>
<dbReference type="InterPro" id="IPR029000">
    <property type="entry name" value="Cyclophilin-like_dom_sf"/>
</dbReference>
<dbReference type="EMBL" id="CAAGRJ010037386">
    <property type="protein sequence ID" value="VFV45364.1"/>
    <property type="molecule type" value="Genomic_DNA"/>
</dbReference>
<comment type="similarity">
    <text evidence="1">Belongs to the cyclophilin-type PPIase family.</text>
</comment>
<dbReference type="SUPFAM" id="SSF50891">
    <property type="entry name" value="Cyclophilin-like"/>
    <property type="match status" value="1"/>
</dbReference>
<evidence type="ECO:0000256" key="1">
    <source>
        <dbReference type="RuleBase" id="RU363019"/>
    </source>
</evidence>
<dbReference type="PANTHER" id="PTHR11071:SF490">
    <property type="entry name" value="PEPTIDYL-PROLYL CIS-TRANS ISOMERASE A"/>
    <property type="match status" value="1"/>
</dbReference>
<dbReference type="Pfam" id="PF00160">
    <property type="entry name" value="Pro_isomerase"/>
    <property type="match status" value="1"/>
</dbReference>
<name>A0A485PLS4_LYNPA</name>